<reference evidence="2 3" key="1">
    <citation type="journal article" date="2013" name="Curr. Biol.">
        <title>The Genome of the Foraminiferan Reticulomyxa filosa.</title>
        <authorList>
            <person name="Glockner G."/>
            <person name="Hulsmann N."/>
            <person name="Schleicher M."/>
            <person name="Noegel A.A."/>
            <person name="Eichinger L."/>
            <person name="Gallinger C."/>
            <person name="Pawlowski J."/>
            <person name="Sierra R."/>
            <person name="Euteneuer U."/>
            <person name="Pillet L."/>
            <person name="Moustafa A."/>
            <person name="Platzer M."/>
            <person name="Groth M."/>
            <person name="Szafranski K."/>
            <person name="Schliwa M."/>
        </authorList>
    </citation>
    <scope>NUCLEOTIDE SEQUENCE [LARGE SCALE GENOMIC DNA]</scope>
</reference>
<dbReference type="EMBL" id="ASPP01007025">
    <property type="protein sequence ID" value="ETO27819.1"/>
    <property type="molecule type" value="Genomic_DNA"/>
</dbReference>
<feature type="transmembrane region" description="Helical" evidence="1">
    <location>
        <begin position="9"/>
        <end position="32"/>
    </location>
</feature>
<feature type="transmembrane region" description="Helical" evidence="1">
    <location>
        <begin position="52"/>
        <end position="81"/>
    </location>
</feature>
<keyword evidence="1" id="KW-0812">Transmembrane</keyword>
<name>X6NQ28_RETFI</name>
<evidence type="ECO:0000256" key="1">
    <source>
        <dbReference type="SAM" id="Phobius"/>
    </source>
</evidence>
<evidence type="ECO:0000313" key="2">
    <source>
        <dbReference type="EMBL" id="ETO27819.1"/>
    </source>
</evidence>
<evidence type="ECO:0000313" key="3">
    <source>
        <dbReference type="Proteomes" id="UP000023152"/>
    </source>
</evidence>
<feature type="non-terminal residue" evidence="2">
    <location>
        <position position="1"/>
    </location>
</feature>
<gene>
    <name evidence="2" type="ORF">RFI_09312</name>
</gene>
<dbReference type="Proteomes" id="UP000023152">
    <property type="component" value="Unassembled WGS sequence"/>
</dbReference>
<keyword evidence="1" id="KW-0472">Membrane</keyword>
<dbReference type="AlphaFoldDB" id="X6NQ28"/>
<keyword evidence="1" id="KW-1133">Transmembrane helix</keyword>
<sequence>ARQYKHQYVFFWLLLYVWTPLYFVGRILSLLFPVLNLIVNIVQLGHVEHINLLQLILTFIYFALVFIIVFVLGPQVFWFYFVTWHISPGNNAWISTYNLRSKENKVMQDIQLLYASVHQLLLAQKYLNQTFGDDIGGIIWSYVPVDIDTSLLKWYDTDPYGNDQFD</sequence>
<protein>
    <submittedName>
        <fullName evidence="2">Uncharacterized protein</fullName>
    </submittedName>
</protein>
<accession>X6NQ28</accession>
<organism evidence="2 3">
    <name type="scientific">Reticulomyxa filosa</name>
    <dbReference type="NCBI Taxonomy" id="46433"/>
    <lineage>
        <taxon>Eukaryota</taxon>
        <taxon>Sar</taxon>
        <taxon>Rhizaria</taxon>
        <taxon>Retaria</taxon>
        <taxon>Foraminifera</taxon>
        <taxon>Monothalamids</taxon>
        <taxon>Reticulomyxidae</taxon>
        <taxon>Reticulomyxa</taxon>
    </lineage>
</organism>
<keyword evidence="3" id="KW-1185">Reference proteome</keyword>
<comment type="caution">
    <text evidence="2">The sequence shown here is derived from an EMBL/GenBank/DDBJ whole genome shotgun (WGS) entry which is preliminary data.</text>
</comment>
<proteinExistence type="predicted"/>